<keyword evidence="2" id="KW-1185">Reference proteome</keyword>
<proteinExistence type="predicted"/>
<dbReference type="EMBL" id="CM017615">
    <property type="protein sequence ID" value="TYI22447.1"/>
    <property type="molecule type" value="Genomic_DNA"/>
</dbReference>
<dbReference type="Proteomes" id="UP000322667">
    <property type="component" value="Chromosome A06"/>
</dbReference>
<organism evidence="1 2">
    <name type="scientific">Gossypium tomentosum</name>
    <name type="common">Hawaiian cotton</name>
    <name type="synonym">Gossypium sandvicense</name>
    <dbReference type="NCBI Taxonomy" id="34277"/>
    <lineage>
        <taxon>Eukaryota</taxon>
        <taxon>Viridiplantae</taxon>
        <taxon>Streptophyta</taxon>
        <taxon>Embryophyta</taxon>
        <taxon>Tracheophyta</taxon>
        <taxon>Spermatophyta</taxon>
        <taxon>Magnoliopsida</taxon>
        <taxon>eudicotyledons</taxon>
        <taxon>Gunneridae</taxon>
        <taxon>Pentapetalae</taxon>
        <taxon>rosids</taxon>
        <taxon>malvids</taxon>
        <taxon>Malvales</taxon>
        <taxon>Malvaceae</taxon>
        <taxon>Malvoideae</taxon>
        <taxon>Gossypium</taxon>
    </lineage>
</organism>
<evidence type="ECO:0000313" key="2">
    <source>
        <dbReference type="Proteomes" id="UP000322667"/>
    </source>
</evidence>
<accession>A0A5D2Q1Y4</accession>
<reference evidence="1 2" key="1">
    <citation type="submission" date="2019-07" db="EMBL/GenBank/DDBJ databases">
        <title>WGS assembly of Gossypium tomentosum.</title>
        <authorList>
            <person name="Chen Z.J."/>
            <person name="Sreedasyam A."/>
            <person name="Ando A."/>
            <person name="Song Q."/>
            <person name="De L."/>
            <person name="Hulse-Kemp A."/>
            <person name="Ding M."/>
            <person name="Ye W."/>
            <person name="Kirkbride R."/>
            <person name="Jenkins J."/>
            <person name="Plott C."/>
            <person name="Lovell J."/>
            <person name="Lin Y.-M."/>
            <person name="Vaughn R."/>
            <person name="Liu B."/>
            <person name="Li W."/>
            <person name="Simpson S."/>
            <person name="Scheffler B."/>
            <person name="Saski C."/>
            <person name="Grover C."/>
            <person name="Hu G."/>
            <person name="Conover J."/>
            <person name="Carlson J."/>
            <person name="Shu S."/>
            <person name="Boston L."/>
            <person name="Williams M."/>
            <person name="Peterson D."/>
            <person name="Mcgee K."/>
            <person name="Jones D."/>
            <person name="Wendel J."/>
            <person name="Stelly D."/>
            <person name="Grimwood J."/>
            <person name="Schmutz J."/>
        </authorList>
    </citation>
    <scope>NUCLEOTIDE SEQUENCE [LARGE SCALE GENOMIC DNA]</scope>
    <source>
        <strain evidence="1">7179.01</strain>
    </source>
</reference>
<evidence type="ECO:0000313" key="1">
    <source>
        <dbReference type="EMBL" id="TYI22447.1"/>
    </source>
</evidence>
<sequence length="71" mass="8155">MRLFENYTESRKFTLGSAYEFWIITTLDECRTRNGIIMYDLTITSTTRTGTQNPQYPSISSLPKLLTVLVG</sequence>
<dbReference type="AlphaFoldDB" id="A0A5D2Q1Y4"/>
<gene>
    <name evidence="1" type="ORF">ES332_A06G104100v1</name>
</gene>
<name>A0A5D2Q1Y4_GOSTO</name>
<protein>
    <submittedName>
        <fullName evidence="1">Uncharacterized protein</fullName>
    </submittedName>
</protein>